<dbReference type="SMART" id="SM00220">
    <property type="entry name" value="S_TKc"/>
    <property type="match status" value="1"/>
</dbReference>
<feature type="compositionally biased region" description="Polar residues" evidence="1">
    <location>
        <begin position="70"/>
        <end position="85"/>
    </location>
</feature>
<sequence length="903" mass="101828">MQLPVADQAKACVVVIYYGKLEKDEKIRFGVKDYKPSVHPRVPLRQPVAAWRNITKATKATNEWVKDPNNYHSDTQVRDPTSIGQTAPAAPTFPPPPAPEEEASVGQLQGENDERDHHGQEQPNEQSTAKITTAKSTDARDDTSRDGSTEHAPAVHPNANTLTPNTTRPAFAPVAEATRSTALGNEIPSFRRHDAPFTSHGHGHWPNLSHIPPTPSLPEREDPTGYHEEEEIFYMGVQLPRKDKLAHKKHAENAEEEMMPHNKGETALQVVAKYERMLFGAVEARDGNEVLDHDGGMWMFRKILGSGGYGIVALWEKVDGITNEVIDRVAVKEEEQTGPMHWNDPLTWRDGLPIEVSMHEQIRKIEPPCPYLMPSLGYRLNLKQRRFRLYLPYQPGGDAKDLRKMDEHAPPSVPYHAPSLDFIFYTFLAMTEACLALDSGWWGDHQPSEAEMMENNCRKEGWVPIVHRDIKSRNTFLGEPGGDRDQRWSMYPTPIIGDFGLSFEAYPDDQYNPENWFKRGTTDYAAPEQRGHRPLGCPNERKLSDRTNVYGIGAVIFELWQGMQPGFWGINLDDEKFEKAREQDDIVDADYGNMGVLPAIPGDERALEGLFKYYKENPPNVIGQDIIDEENLERWLEGKRRTEKRGVGGAEGSLWYIYLFELEFWKPHWLLRYLHKPDSFGLKNFDNDKEKQLADILRECLTWDADVRPSILKLRNMVNAAIDELNIKPNNKVEYVEDAKETSPLPRKLRYGGGLLYPMGETEPGGSVERFVGPDRSYHKADAKKKSMALWEAYRRTRLQRLRPISEGELVGNIDIDGKGLVGLDVGEDSGGAFGDDFGNDIEGTVPDMEESGVSEEGGHGSGNEDGSEVGDGNKKRKRPRKKSKSQKRGKLGQLMAAGALNR</sequence>
<dbReference type="InterPro" id="IPR008271">
    <property type="entry name" value="Ser/Thr_kinase_AS"/>
</dbReference>
<dbReference type="PROSITE" id="PS50011">
    <property type="entry name" value="PROTEIN_KINASE_DOM"/>
    <property type="match status" value="1"/>
</dbReference>
<name>A0A8H4IV96_9PEZI</name>
<dbReference type="GO" id="GO:0005524">
    <property type="term" value="F:ATP binding"/>
    <property type="evidence" value="ECO:0007669"/>
    <property type="project" value="InterPro"/>
</dbReference>
<dbReference type="Gene3D" id="1.10.510.10">
    <property type="entry name" value="Transferase(Phosphotransferase) domain 1"/>
    <property type="match status" value="1"/>
</dbReference>
<dbReference type="InterPro" id="IPR011009">
    <property type="entry name" value="Kinase-like_dom_sf"/>
</dbReference>
<gene>
    <name evidence="3" type="ORF">GTA08_BOTSDO03456</name>
</gene>
<keyword evidence="4" id="KW-1185">Reference proteome</keyword>
<evidence type="ECO:0000256" key="1">
    <source>
        <dbReference type="SAM" id="MobiDB-lite"/>
    </source>
</evidence>
<dbReference type="PANTHER" id="PTHR48011:SF51">
    <property type="entry name" value="PROTEIN KINASE SUPERFAMILY PROTEIN"/>
    <property type="match status" value="1"/>
</dbReference>
<evidence type="ECO:0000313" key="4">
    <source>
        <dbReference type="Proteomes" id="UP000572817"/>
    </source>
</evidence>
<dbReference type="PANTHER" id="PTHR48011">
    <property type="entry name" value="CCR4-NOT TRANSCRIPTIONAL COMPLEX SUBUNIT CAF120-RELATED"/>
    <property type="match status" value="1"/>
</dbReference>
<dbReference type="Proteomes" id="UP000572817">
    <property type="component" value="Unassembled WGS sequence"/>
</dbReference>
<feature type="compositionally biased region" description="Polar residues" evidence="1">
    <location>
        <begin position="158"/>
        <end position="168"/>
    </location>
</feature>
<protein>
    <recommendedName>
        <fullName evidence="2">Protein kinase domain-containing protein</fullName>
    </recommendedName>
</protein>
<dbReference type="EMBL" id="WWBZ02000022">
    <property type="protein sequence ID" value="KAF4307784.1"/>
    <property type="molecule type" value="Genomic_DNA"/>
</dbReference>
<dbReference type="InterPro" id="IPR000719">
    <property type="entry name" value="Prot_kinase_dom"/>
</dbReference>
<dbReference type="SUPFAM" id="SSF56112">
    <property type="entry name" value="Protein kinase-like (PK-like)"/>
    <property type="match status" value="1"/>
</dbReference>
<feature type="compositionally biased region" description="Basic and acidic residues" evidence="1">
    <location>
        <begin position="137"/>
        <end position="149"/>
    </location>
</feature>
<evidence type="ECO:0000313" key="3">
    <source>
        <dbReference type="EMBL" id="KAF4307784.1"/>
    </source>
</evidence>
<comment type="caution">
    <text evidence="3">The sequence shown here is derived from an EMBL/GenBank/DDBJ whole genome shotgun (WGS) entry which is preliminary data.</text>
</comment>
<feature type="compositionally biased region" description="Polar residues" evidence="1">
    <location>
        <begin position="121"/>
        <end position="136"/>
    </location>
</feature>
<feature type="region of interest" description="Disordered" evidence="1">
    <location>
        <begin position="832"/>
        <end position="903"/>
    </location>
</feature>
<accession>A0A8H4IV96</accession>
<dbReference type="GO" id="GO:0007165">
    <property type="term" value="P:signal transduction"/>
    <property type="evidence" value="ECO:0007669"/>
    <property type="project" value="TreeGrafter"/>
</dbReference>
<dbReference type="OrthoDB" id="310217at2759"/>
<dbReference type="PROSITE" id="PS00108">
    <property type="entry name" value="PROTEIN_KINASE_ST"/>
    <property type="match status" value="1"/>
</dbReference>
<reference evidence="3" key="1">
    <citation type="submission" date="2020-04" db="EMBL/GenBank/DDBJ databases">
        <title>Genome Assembly and Annotation of Botryosphaeria dothidea sdau 11-99, a Latent Pathogen of Apple Fruit Ring Rot in China.</title>
        <authorList>
            <person name="Yu C."/>
            <person name="Diao Y."/>
            <person name="Lu Q."/>
            <person name="Zhao J."/>
            <person name="Cui S."/>
            <person name="Peng C."/>
            <person name="He B."/>
            <person name="Liu H."/>
        </authorList>
    </citation>
    <scope>NUCLEOTIDE SEQUENCE [LARGE SCALE GENOMIC DNA]</scope>
    <source>
        <strain evidence="3">Sdau11-99</strain>
    </source>
</reference>
<feature type="domain" description="Protein kinase" evidence="2">
    <location>
        <begin position="298"/>
        <end position="722"/>
    </location>
</feature>
<feature type="compositionally biased region" description="Basic residues" evidence="1">
    <location>
        <begin position="875"/>
        <end position="891"/>
    </location>
</feature>
<proteinExistence type="predicted"/>
<dbReference type="AlphaFoldDB" id="A0A8H4IV96"/>
<organism evidence="3 4">
    <name type="scientific">Botryosphaeria dothidea</name>
    <dbReference type="NCBI Taxonomy" id="55169"/>
    <lineage>
        <taxon>Eukaryota</taxon>
        <taxon>Fungi</taxon>
        <taxon>Dikarya</taxon>
        <taxon>Ascomycota</taxon>
        <taxon>Pezizomycotina</taxon>
        <taxon>Dothideomycetes</taxon>
        <taxon>Dothideomycetes incertae sedis</taxon>
        <taxon>Botryosphaeriales</taxon>
        <taxon>Botryosphaeriaceae</taxon>
        <taxon>Botryosphaeria</taxon>
    </lineage>
</organism>
<dbReference type="GO" id="GO:0004672">
    <property type="term" value="F:protein kinase activity"/>
    <property type="evidence" value="ECO:0007669"/>
    <property type="project" value="InterPro"/>
</dbReference>
<evidence type="ECO:0000259" key="2">
    <source>
        <dbReference type="PROSITE" id="PS50011"/>
    </source>
</evidence>
<dbReference type="InterPro" id="IPR052751">
    <property type="entry name" value="Plant_MAPKKK"/>
</dbReference>
<feature type="region of interest" description="Disordered" evidence="1">
    <location>
        <begin position="199"/>
        <end position="223"/>
    </location>
</feature>
<feature type="region of interest" description="Disordered" evidence="1">
    <location>
        <begin position="61"/>
        <end position="168"/>
    </location>
</feature>